<dbReference type="SUPFAM" id="SSF53448">
    <property type="entry name" value="Nucleotide-diphospho-sugar transferases"/>
    <property type="match status" value="2"/>
</dbReference>
<evidence type="ECO:0000259" key="1">
    <source>
        <dbReference type="Pfam" id="PF00535"/>
    </source>
</evidence>
<organism evidence="2 3">
    <name type="scientific">Candidatus Tenderia electrophaga</name>
    <dbReference type="NCBI Taxonomy" id="1748243"/>
    <lineage>
        <taxon>Bacteria</taxon>
        <taxon>Pseudomonadati</taxon>
        <taxon>Pseudomonadota</taxon>
        <taxon>Gammaproteobacteria</taxon>
        <taxon>Candidatus Tenderiales</taxon>
        <taxon>Candidatus Tenderiaceae</taxon>
        <taxon>Candidatus Tenderia</taxon>
    </lineage>
</organism>
<accession>A0A0S2TDJ2</accession>
<sequence>MPKFIDFMDSSPLVTVYIPCRNYGRFLQKCVDSVFEQLYTNWELIIVDEASDDDSAEIARDVCRRYPDKTTFIQNKKATGLQRLANTVLGISKGKYMVRLDADDWLDECALLLMVAKLEATPHIGMVYGNYFYTDPEGKIIGIERRHKLGNEDTVGHLPPHGACTMFRTRALKAVGGYSEDVNAQDGWELWYKLYKRIGAANLDIPVFYYRQHGSSLSHDSKRLLVARTRIFDRISEALEGDYKPKNIAVIPVRESYPGFEGVPYREYEGMSLLERAILTAAQSDKIDRIIVSSQSQKVLDYAQELAETGRVPEHLRVLRDEDECSGRNIPIRDLMINAGSYYAEVEGVFPDVMAFLSMHAVHRRVEHIDKALNVLRITESDTVVSVQEEREPMFTHGENGLALFNPGRFQDLTYDRERLYRFNGSIIATWWEVLKEHHLFGEKISFIEMSTEDSYQIKNASMLINNSNQ</sequence>
<feature type="domain" description="Glycosyltransferase 2-like" evidence="1">
    <location>
        <begin position="15"/>
        <end position="174"/>
    </location>
</feature>
<dbReference type="InterPro" id="IPR050834">
    <property type="entry name" value="Glycosyltransf_2"/>
</dbReference>
<dbReference type="InterPro" id="IPR029044">
    <property type="entry name" value="Nucleotide-diphossugar_trans"/>
</dbReference>
<evidence type="ECO:0000313" key="2">
    <source>
        <dbReference type="EMBL" id="ALP53210.1"/>
    </source>
</evidence>
<dbReference type="InterPro" id="IPR001173">
    <property type="entry name" value="Glyco_trans_2-like"/>
</dbReference>
<protein>
    <recommendedName>
        <fullName evidence="1">Glycosyltransferase 2-like domain-containing protein</fullName>
    </recommendedName>
</protein>
<proteinExistence type="predicted"/>
<dbReference type="KEGG" id="tee:Tel_08600"/>
<dbReference type="Pfam" id="PF00535">
    <property type="entry name" value="Glycos_transf_2"/>
    <property type="match status" value="1"/>
</dbReference>
<dbReference type="Gene3D" id="3.90.550.10">
    <property type="entry name" value="Spore Coat Polysaccharide Biosynthesis Protein SpsA, Chain A"/>
    <property type="match status" value="2"/>
</dbReference>
<dbReference type="STRING" id="1748243.Tel_08600"/>
<dbReference type="Proteomes" id="UP000055136">
    <property type="component" value="Chromosome"/>
</dbReference>
<dbReference type="AlphaFoldDB" id="A0A0S2TDJ2"/>
<evidence type="ECO:0000313" key="3">
    <source>
        <dbReference type="Proteomes" id="UP000055136"/>
    </source>
</evidence>
<gene>
    <name evidence="2" type="ORF">Tel_08600</name>
</gene>
<dbReference type="PANTHER" id="PTHR43685:SF11">
    <property type="entry name" value="GLYCOSYLTRANSFERASE TAGX-RELATED"/>
    <property type="match status" value="1"/>
</dbReference>
<dbReference type="EMBL" id="CP013099">
    <property type="protein sequence ID" value="ALP53210.1"/>
    <property type="molecule type" value="Genomic_DNA"/>
</dbReference>
<reference evidence="2" key="1">
    <citation type="submission" date="2015-10" db="EMBL/GenBank/DDBJ databases">
        <title>Description of Candidatus Tenderia electrophaga gen. nov, sp. nov., an Uncultivated Electroautotroph from a Biocathode Enrichment.</title>
        <authorList>
            <person name="Eddie B.J."/>
            <person name="Malanoski A.P."/>
            <person name="Wang Z."/>
            <person name="Hall R.J."/>
            <person name="Oh S.D."/>
            <person name="Heiner C."/>
            <person name="Lin B."/>
            <person name="Strycharz-Glaven S.M."/>
        </authorList>
    </citation>
    <scope>NUCLEOTIDE SEQUENCE [LARGE SCALE GENOMIC DNA]</scope>
    <source>
        <strain evidence="2">NRL1</strain>
    </source>
</reference>
<name>A0A0S2TDJ2_9GAMM</name>
<keyword evidence="3" id="KW-1185">Reference proteome</keyword>
<dbReference type="PANTHER" id="PTHR43685">
    <property type="entry name" value="GLYCOSYLTRANSFERASE"/>
    <property type="match status" value="1"/>
</dbReference>